<keyword evidence="4" id="KW-1185">Reference proteome</keyword>
<reference evidence="3" key="1">
    <citation type="submission" date="2021-01" db="UniProtKB">
        <authorList>
            <consortium name="EnsemblMetazoa"/>
        </authorList>
    </citation>
    <scope>IDENTIFICATION</scope>
</reference>
<dbReference type="SUPFAM" id="SSF57625">
    <property type="entry name" value="Invertebrate chitin-binding proteins"/>
    <property type="match status" value="1"/>
</dbReference>
<feature type="chain" id="PRO_5029573935" description="Chitin-binding type-2 domain-containing protein" evidence="1">
    <location>
        <begin position="21"/>
        <end position="160"/>
    </location>
</feature>
<keyword evidence="1" id="KW-0732">Signal</keyword>
<dbReference type="KEGG" id="vde:111244161"/>
<dbReference type="InParanoid" id="A0A7M7J4A4"/>
<accession>A0A7M7J4A4</accession>
<evidence type="ECO:0000256" key="1">
    <source>
        <dbReference type="SAM" id="SignalP"/>
    </source>
</evidence>
<dbReference type="GeneID" id="111244161"/>
<dbReference type="Pfam" id="PF01607">
    <property type="entry name" value="CBM_14"/>
    <property type="match status" value="1"/>
</dbReference>
<dbReference type="PROSITE" id="PS50940">
    <property type="entry name" value="CHIT_BIND_II"/>
    <property type="match status" value="1"/>
</dbReference>
<dbReference type="GO" id="GO:0008061">
    <property type="term" value="F:chitin binding"/>
    <property type="evidence" value="ECO:0007669"/>
    <property type="project" value="InterPro"/>
</dbReference>
<dbReference type="EnsemblMetazoa" id="XM_022790933">
    <property type="protein sequence ID" value="XP_022646668"/>
    <property type="gene ID" value="LOC111244161"/>
</dbReference>
<proteinExistence type="predicted"/>
<dbReference type="Gene3D" id="2.170.140.10">
    <property type="entry name" value="Chitin binding domain"/>
    <property type="match status" value="1"/>
</dbReference>
<dbReference type="OMA" id="FSAKFTC"/>
<dbReference type="RefSeq" id="XP_022646668.1">
    <property type="nucleotide sequence ID" value="XM_022790933.1"/>
</dbReference>
<evidence type="ECO:0000313" key="4">
    <source>
        <dbReference type="Proteomes" id="UP000594260"/>
    </source>
</evidence>
<organism evidence="3 4">
    <name type="scientific">Varroa destructor</name>
    <name type="common">Honeybee mite</name>
    <dbReference type="NCBI Taxonomy" id="109461"/>
    <lineage>
        <taxon>Eukaryota</taxon>
        <taxon>Metazoa</taxon>
        <taxon>Ecdysozoa</taxon>
        <taxon>Arthropoda</taxon>
        <taxon>Chelicerata</taxon>
        <taxon>Arachnida</taxon>
        <taxon>Acari</taxon>
        <taxon>Parasitiformes</taxon>
        <taxon>Mesostigmata</taxon>
        <taxon>Gamasina</taxon>
        <taxon>Dermanyssoidea</taxon>
        <taxon>Varroidae</taxon>
        <taxon>Varroa</taxon>
    </lineage>
</organism>
<dbReference type="OrthoDB" id="6020543at2759"/>
<feature type="signal peptide" evidence="1">
    <location>
        <begin position="1"/>
        <end position="20"/>
    </location>
</feature>
<dbReference type="SMART" id="SM00494">
    <property type="entry name" value="ChtBD2"/>
    <property type="match status" value="1"/>
</dbReference>
<dbReference type="InterPro" id="IPR002557">
    <property type="entry name" value="Chitin-bd_dom"/>
</dbReference>
<dbReference type="GO" id="GO:0005576">
    <property type="term" value="C:extracellular region"/>
    <property type="evidence" value="ECO:0007669"/>
    <property type="project" value="InterPro"/>
</dbReference>
<evidence type="ECO:0000313" key="3">
    <source>
        <dbReference type="EnsemblMetazoa" id="XP_022646668"/>
    </source>
</evidence>
<evidence type="ECO:0000259" key="2">
    <source>
        <dbReference type="PROSITE" id="PS50940"/>
    </source>
</evidence>
<protein>
    <recommendedName>
        <fullName evidence="2">Chitin-binding type-2 domain-containing protein</fullName>
    </recommendedName>
</protein>
<dbReference type="InterPro" id="IPR036508">
    <property type="entry name" value="Chitin-bd_dom_sf"/>
</dbReference>
<name>A0A7M7J4A4_VARDE</name>
<dbReference type="Proteomes" id="UP000594260">
    <property type="component" value="Unplaced"/>
</dbReference>
<sequence length="160" mass="17171">MMFLAVACCLMPMLALEVQAKPFSFGPGSPDCPPDATMNSQLVPDPNDCTMYSRCSFWFSAKFTCRFGQHFSPTHLRCMDPRKAGCDPAYDITTPASTTEKAPTTRKFFTASSTAAPTEATKTEAIETEAPVLTEAAKTEVILAEAEASPAETAAATQLL</sequence>
<feature type="domain" description="Chitin-binding type-2" evidence="2">
    <location>
        <begin position="29"/>
        <end position="88"/>
    </location>
</feature>
<dbReference type="AlphaFoldDB" id="A0A7M7J4A4"/>